<dbReference type="InterPro" id="IPR050903">
    <property type="entry name" value="Bact_Chemotaxis_MeTrfase"/>
</dbReference>
<reference evidence="2" key="1">
    <citation type="submission" date="2022-08" db="EMBL/GenBank/DDBJ databases">
        <title>Chryseobacterium antibioticum,isolated from the rhizosphere soil of Pyrola in Tibet.</title>
        <authorList>
            <person name="Kan Y."/>
        </authorList>
    </citation>
    <scope>NUCLEOTIDE SEQUENCE</scope>
    <source>
        <strain evidence="2">Pc2-12</strain>
    </source>
</reference>
<dbReference type="Proteomes" id="UP001142057">
    <property type="component" value="Unassembled WGS sequence"/>
</dbReference>
<evidence type="ECO:0000313" key="2">
    <source>
        <dbReference type="EMBL" id="MCT2408793.1"/>
    </source>
</evidence>
<sequence length="276" mass="32549">MLEPSIVKDEEVEYLIKDVYEMYGYDFSEYSRASFKRRVNRICLIDRFTSFAELRYTILNDPEYLTRFVEEITVNVTEMFRDPHFFKALREKILPQLGTYPLIRIWVAGCSTGEEAYSMAILLKEANLYHKSLIYGTDLNPSVLETARSGVFPLQQMKLYSENYILSGGKKDFSDYYTANYDSVKFDKSLKEKLILSTHNLVSDSSFNSFQLIICRNVLIYFDRDLQERVFKLFDNSLENLGYLALGSKETLRFSKLDKNYHQIDDQRIWKKTEHI</sequence>
<dbReference type="RefSeq" id="WP_259830121.1">
    <property type="nucleotide sequence ID" value="NZ_JANZQH010000007.1"/>
</dbReference>
<comment type="caution">
    <text evidence="2">The sequence shown here is derived from an EMBL/GenBank/DDBJ whole genome shotgun (WGS) entry which is preliminary data.</text>
</comment>
<dbReference type="SMART" id="SM00138">
    <property type="entry name" value="MeTrc"/>
    <property type="match status" value="1"/>
</dbReference>
<dbReference type="InterPro" id="IPR000780">
    <property type="entry name" value="CheR_MeTrfase"/>
</dbReference>
<dbReference type="SUPFAM" id="SSF53335">
    <property type="entry name" value="S-adenosyl-L-methionine-dependent methyltransferases"/>
    <property type="match status" value="1"/>
</dbReference>
<dbReference type="SUPFAM" id="SSF47757">
    <property type="entry name" value="Chemotaxis receptor methyltransferase CheR, N-terminal domain"/>
    <property type="match status" value="1"/>
</dbReference>
<dbReference type="InterPro" id="IPR022641">
    <property type="entry name" value="CheR_N"/>
</dbReference>
<evidence type="ECO:0000259" key="1">
    <source>
        <dbReference type="PROSITE" id="PS50123"/>
    </source>
</evidence>
<dbReference type="PROSITE" id="PS50123">
    <property type="entry name" value="CHER"/>
    <property type="match status" value="1"/>
</dbReference>
<dbReference type="Pfam" id="PF03705">
    <property type="entry name" value="CheR_N"/>
    <property type="match status" value="1"/>
</dbReference>
<dbReference type="PANTHER" id="PTHR24422">
    <property type="entry name" value="CHEMOTAXIS PROTEIN METHYLTRANSFERASE"/>
    <property type="match status" value="1"/>
</dbReference>
<proteinExistence type="predicted"/>
<organism evidence="2 3">
    <name type="scientific">Chryseobacterium pyrolae</name>
    <dbReference type="NCBI Taxonomy" id="2987481"/>
    <lineage>
        <taxon>Bacteria</taxon>
        <taxon>Pseudomonadati</taxon>
        <taxon>Bacteroidota</taxon>
        <taxon>Flavobacteriia</taxon>
        <taxon>Flavobacteriales</taxon>
        <taxon>Weeksellaceae</taxon>
        <taxon>Chryseobacterium group</taxon>
        <taxon>Chryseobacterium</taxon>
    </lineage>
</organism>
<gene>
    <name evidence="2" type="ORF">NZD88_14705</name>
</gene>
<dbReference type="InterPro" id="IPR029063">
    <property type="entry name" value="SAM-dependent_MTases_sf"/>
</dbReference>
<dbReference type="InterPro" id="IPR022642">
    <property type="entry name" value="CheR_C"/>
</dbReference>
<dbReference type="Gene3D" id="3.40.50.150">
    <property type="entry name" value="Vaccinia Virus protein VP39"/>
    <property type="match status" value="1"/>
</dbReference>
<dbReference type="PRINTS" id="PR00996">
    <property type="entry name" value="CHERMTFRASE"/>
</dbReference>
<keyword evidence="3" id="KW-1185">Reference proteome</keyword>
<protein>
    <submittedName>
        <fullName evidence="2">Protein-glutamate O-methyltransferase CheR</fullName>
    </submittedName>
</protein>
<dbReference type="PANTHER" id="PTHR24422:SF8">
    <property type="entry name" value="CHEMOTAXIS PROTEIN"/>
    <property type="match status" value="1"/>
</dbReference>
<accession>A0ABT2IJG1</accession>
<name>A0ABT2IJG1_9FLAO</name>
<dbReference type="Pfam" id="PF01739">
    <property type="entry name" value="CheR"/>
    <property type="match status" value="1"/>
</dbReference>
<feature type="domain" description="CheR-type methyltransferase" evidence="1">
    <location>
        <begin position="1"/>
        <end position="252"/>
    </location>
</feature>
<dbReference type="EMBL" id="JANZQH010000007">
    <property type="protein sequence ID" value="MCT2408793.1"/>
    <property type="molecule type" value="Genomic_DNA"/>
</dbReference>
<evidence type="ECO:0000313" key="3">
    <source>
        <dbReference type="Proteomes" id="UP001142057"/>
    </source>
</evidence>